<evidence type="ECO:0000256" key="4">
    <source>
        <dbReference type="RuleBase" id="RU361169"/>
    </source>
</evidence>
<organism evidence="7 9">
    <name type="scientific">Segatella copri</name>
    <dbReference type="NCBI Taxonomy" id="165179"/>
    <lineage>
        <taxon>Bacteria</taxon>
        <taxon>Pseudomonadati</taxon>
        <taxon>Bacteroidota</taxon>
        <taxon>Bacteroidia</taxon>
        <taxon>Bacteroidales</taxon>
        <taxon>Prevotellaceae</taxon>
        <taxon>Segatella</taxon>
    </lineage>
</organism>
<dbReference type="EMBL" id="QRVA01000024">
    <property type="protein sequence ID" value="RGS14627.1"/>
    <property type="molecule type" value="Genomic_DNA"/>
</dbReference>
<dbReference type="AlphaFoldDB" id="A0A3E5E5R8"/>
<protein>
    <submittedName>
        <fullName evidence="7">Glycoside hydrolase family 28 protein</fullName>
    </submittedName>
</protein>
<evidence type="ECO:0000256" key="1">
    <source>
        <dbReference type="ARBA" id="ARBA00008834"/>
    </source>
</evidence>
<feature type="signal peptide" evidence="5">
    <location>
        <begin position="1"/>
        <end position="19"/>
    </location>
</feature>
<reference evidence="8 9" key="1">
    <citation type="submission" date="2018-08" db="EMBL/GenBank/DDBJ databases">
        <title>A genome reference for cultivated species of the human gut microbiota.</title>
        <authorList>
            <person name="Zou Y."/>
            <person name="Xue W."/>
            <person name="Luo G."/>
        </authorList>
    </citation>
    <scope>NUCLEOTIDE SEQUENCE [LARGE SCALE GENOMIC DNA]</scope>
    <source>
        <strain evidence="6 8">AF24-12</strain>
        <strain evidence="7 9">AF46-2NS</strain>
    </source>
</reference>
<evidence type="ECO:0000313" key="8">
    <source>
        <dbReference type="Proteomes" id="UP000283872"/>
    </source>
</evidence>
<evidence type="ECO:0000256" key="2">
    <source>
        <dbReference type="ARBA" id="ARBA00022801"/>
    </source>
</evidence>
<keyword evidence="3 4" id="KW-0326">Glycosidase</keyword>
<evidence type="ECO:0000313" key="7">
    <source>
        <dbReference type="EMBL" id="RHK10370.1"/>
    </source>
</evidence>
<dbReference type="GO" id="GO:0005975">
    <property type="term" value="P:carbohydrate metabolic process"/>
    <property type="evidence" value="ECO:0007669"/>
    <property type="project" value="InterPro"/>
</dbReference>
<proteinExistence type="inferred from homology"/>
<keyword evidence="5" id="KW-0732">Signal</keyword>
<dbReference type="SMART" id="SM00710">
    <property type="entry name" value="PbH1"/>
    <property type="match status" value="7"/>
</dbReference>
<dbReference type="EMBL" id="QRNB01000033">
    <property type="protein sequence ID" value="RHK10370.1"/>
    <property type="molecule type" value="Genomic_DNA"/>
</dbReference>
<dbReference type="InterPro" id="IPR011050">
    <property type="entry name" value="Pectin_lyase_fold/virulence"/>
</dbReference>
<dbReference type="Pfam" id="PF00295">
    <property type="entry name" value="Glyco_hydro_28"/>
    <property type="match status" value="1"/>
</dbReference>
<sequence length="467" mass="51455">MKKILIALLVCFSFVTANAKDYSKYYQNLPVQMQQPTLPSIPDNHVSILECGGNGDGLTMNTQAFAKAISKLNKMGGGHLNVPAGIYLTGLISLKDNIDLHLEKNAIIVLSEDKNDHFKIDKTTGKKESRATPAINASKRKNISITGEGTIDGNGEWWRPVKRSKVSDVEWKEFQAMGGTLNEKGNIWYPFNLKHEPNVAENMDEQEKTRTHMIRFTSCENVLVQGVTLLNSPKFHIIPTRCKNVTIDGITVKCPWNAQNGDAIDISSCKDVLIVNNVIDAGDDGICMKGGAGAAGVAAGPCENINIQDNTVYHAHGGFVIGSEFSGGMKNIIVRNNTFQGTDTGLRFKSAVKRGGTSENIYIDHIYMTDIKDAAITFETTYFDNHVGAQKQTTPVKQEFLPNFQDIHMSNIYVRGCKTGIEAHGAEGMVHDITIKNSNIFYTKEAKNIDATCKIQLENVRFESFAK</sequence>
<accession>A0A3E5E5R8</accession>
<name>A0A3E5E5R8_9BACT</name>
<dbReference type="Proteomes" id="UP000286211">
    <property type="component" value="Unassembled WGS sequence"/>
</dbReference>
<dbReference type="InterPro" id="IPR051801">
    <property type="entry name" value="GH28_Enzymes"/>
</dbReference>
<evidence type="ECO:0000313" key="9">
    <source>
        <dbReference type="Proteomes" id="UP000286211"/>
    </source>
</evidence>
<dbReference type="Gene3D" id="2.160.20.10">
    <property type="entry name" value="Single-stranded right-handed beta-helix, Pectin lyase-like"/>
    <property type="match status" value="1"/>
</dbReference>
<gene>
    <name evidence="7" type="ORF">DW079_07595</name>
    <name evidence="6" type="ORF">DWY11_10145</name>
</gene>
<dbReference type="InterPro" id="IPR006626">
    <property type="entry name" value="PbH1"/>
</dbReference>
<evidence type="ECO:0000256" key="5">
    <source>
        <dbReference type="SAM" id="SignalP"/>
    </source>
</evidence>
<dbReference type="Proteomes" id="UP000283872">
    <property type="component" value="Unassembled WGS sequence"/>
</dbReference>
<dbReference type="RefSeq" id="WP_117586682.1">
    <property type="nucleotide sequence ID" value="NZ_QRVA01000024.1"/>
</dbReference>
<dbReference type="GO" id="GO:0004650">
    <property type="term" value="F:polygalacturonase activity"/>
    <property type="evidence" value="ECO:0007669"/>
    <property type="project" value="InterPro"/>
</dbReference>
<keyword evidence="2 4" id="KW-0378">Hydrolase</keyword>
<dbReference type="InterPro" id="IPR000743">
    <property type="entry name" value="Glyco_hydro_28"/>
</dbReference>
<comment type="caution">
    <text evidence="7">The sequence shown here is derived from an EMBL/GenBank/DDBJ whole genome shotgun (WGS) entry which is preliminary data.</text>
</comment>
<dbReference type="PANTHER" id="PTHR31339:SF9">
    <property type="entry name" value="PLASMIN AND FIBRONECTIN-BINDING PROTEIN A"/>
    <property type="match status" value="1"/>
</dbReference>
<feature type="chain" id="PRO_5043182777" evidence="5">
    <location>
        <begin position="20"/>
        <end position="467"/>
    </location>
</feature>
<evidence type="ECO:0000256" key="3">
    <source>
        <dbReference type="ARBA" id="ARBA00023295"/>
    </source>
</evidence>
<comment type="similarity">
    <text evidence="1 4">Belongs to the glycosyl hydrolase 28 family.</text>
</comment>
<dbReference type="InterPro" id="IPR012334">
    <property type="entry name" value="Pectin_lyas_fold"/>
</dbReference>
<dbReference type="SUPFAM" id="SSF51126">
    <property type="entry name" value="Pectin lyase-like"/>
    <property type="match status" value="1"/>
</dbReference>
<evidence type="ECO:0000313" key="6">
    <source>
        <dbReference type="EMBL" id="RGS14627.1"/>
    </source>
</evidence>
<dbReference type="PANTHER" id="PTHR31339">
    <property type="entry name" value="PECTIN LYASE-RELATED"/>
    <property type="match status" value="1"/>
</dbReference>